<feature type="region of interest" description="Disordered" evidence="1">
    <location>
        <begin position="1"/>
        <end position="60"/>
    </location>
</feature>
<protein>
    <submittedName>
        <fullName evidence="2">Uncharacterized protein</fullName>
    </submittedName>
</protein>
<feature type="compositionally biased region" description="Low complexity" evidence="1">
    <location>
        <begin position="1"/>
        <end position="10"/>
    </location>
</feature>
<gene>
    <name evidence="2" type="ORF">PVAP13_7NG024072</name>
</gene>
<dbReference type="EMBL" id="CM029050">
    <property type="protein sequence ID" value="KAG2568392.1"/>
    <property type="molecule type" value="Genomic_DNA"/>
</dbReference>
<name>A0A8T0Q6Z2_PANVG</name>
<comment type="caution">
    <text evidence="2">The sequence shown here is derived from an EMBL/GenBank/DDBJ whole genome shotgun (WGS) entry which is preliminary data.</text>
</comment>
<evidence type="ECO:0000256" key="1">
    <source>
        <dbReference type="SAM" id="MobiDB-lite"/>
    </source>
</evidence>
<feature type="region of interest" description="Disordered" evidence="1">
    <location>
        <begin position="197"/>
        <end position="288"/>
    </location>
</feature>
<reference evidence="2" key="1">
    <citation type="submission" date="2020-05" db="EMBL/GenBank/DDBJ databases">
        <title>WGS assembly of Panicum virgatum.</title>
        <authorList>
            <person name="Lovell J.T."/>
            <person name="Jenkins J."/>
            <person name="Shu S."/>
            <person name="Juenger T.E."/>
            <person name="Schmutz J."/>
        </authorList>
    </citation>
    <scope>NUCLEOTIDE SEQUENCE</scope>
    <source>
        <strain evidence="2">AP13</strain>
    </source>
</reference>
<organism evidence="2 3">
    <name type="scientific">Panicum virgatum</name>
    <name type="common">Blackwell switchgrass</name>
    <dbReference type="NCBI Taxonomy" id="38727"/>
    <lineage>
        <taxon>Eukaryota</taxon>
        <taxon>Viridiplantae</taxon>
        <taxon>Streptophyta</taxon>
        <taxon>Embryophyta</taxon>
        <taxon>Tracheophyta</taxon>
        <taxon>Spermatophyta</taxon>
        <taxon>Magnoliopsida</taxon>
        <taxon>Liliopsida</taxon>
        <taxon>Poales</taxon>
        <taxon>Poaceae</taxon>
        <taxon>PACMAD clade</taxon>
        <taxon>Panicoideae</taxon>
        <taxon>Panicodae</taxon>
        <taxon>Paniceae</taxon>
        <taxon>Panicinae</taxon>
        <taxon>Panicum</taxon>
        <taxon>Panicum sect. Hiantes</taxon>
    </lineage>
</organism>
<dbReference type="AlphaFoldDB" id="A0A8T0Q6Z2"/>
<evidence type="ECO:0000313" key="2">
    <source>
        <dbReference type="EMBL" id="KAG2568392.1"/>
    </source>
</evidence>
<proteinExistence type="predicted"/>
<dbReference type="Proteomes" id="UP000823388">
    <property type="component" value="Chromosome 7N"/>
</dbReference>
<accession>A0A8T0Q6Z2</accession>
<feature type="compositionally biased region" description="Low complexity" evidence="1">
    <location>
        <begin position="202"/>
        <end position="217"/>
    </location>
</feature>
<evidence type="ECO:0000313" key="3">
    <source>
        <dbReference type="Proteomes" id="UP000823388"/>
    </source>
</evidence>
<keyword evidence="3" id="KW-1185">Reference proteome</keyword>
<feature type="compositionally biased region" description="Basic residues" evidence="1">
    <location>
        <begin position="243"/>
        <end position="258"/>
    </location>
</feature>
<sequence length="288" mass="32270">MRRAVEAPPAARRRRGLLAPPPPPRPAAAQPQHRLHGDRRRVGPDEQAEASGAGAGAPGSRACRRWLHVLRLPPGRRTSRRRQRRIEVYSLVNRVHLHHKYVGTCNGVILLAPERFDGCGASIVLFNPAIAGSEEAVRMELPDLPEPNRYRVSGFGYGPSRRLHMVLVAREEECLDTNDRKSRRAMYRAKELLVYTLGAGGPSSPRRPAAAVGAAGARRQDQQQISLPRREGLPPRRLLQGARVRRRRRDRRDRRPARRALAGETATARQVEAHGGLRPPVRGDRHRR</sequence>